<comment type="caution">
    <text evidence="1">The sequence shown here is derived from an EMBL/GenBank/DDBJ whole genome shotgun (WGS) entry which is preliminary data.</text>
</comment>
<dbReference type="RefSeq" id="WP_219237938.1">
    <property type="nucleotide sequence ID" value="NZ_JAHWZX010000006.1"/>
</dbReference>
<accession>A0ABS6XKS9</accession>
<organism evidence="1 2">
    <name type="scientific">Stakelama flava</name>
    <dbReference type="NCBI Taxonomy" id="2860338"/>
    <lineage>
        <taxon>Bacteria</taxon>
        <taxon>Pseudomonadati</taxon>
        <taxon>Pseudomonadota</taxon>
        <taxon>Alphaproteobacteria</taxon>
        <taxon>Sphingomonadales</taxon>
        <taxon>Sphingomonadaceae</taxon>
        <taxon>Stakelama</taxon>
    </lineage>
</organism>
<protein>
    <submittedName>
        <fullName evidence="1">Uncharacterized protein</fullName>
    </submittedName>
</protein>
<reference evidence="1 2" key="1">
    <citation type="submission" date="2021-07" db="EMBL/GenBank/DDBJ databases">
        <title>Stakelama flava sp. nov., a novel endophytic bacterium isolated from branch of Kandelia candel.</title>
        <authorList>
            <person name="Tuo L."/>
        </authorList>
    </citation>
    <scope>NUCLEOTIDE SEQUENCE [LARGE SCALE GENOMIC DNA]</scope>
    <source>
        <strain evidence="1 2">CBK3Z-3</strain>
    </source>
</reference>
<evidence type="ECO:0000313" key="2">
    <source>
        <dbReference type="Proteomes" id="UP001197214"/>
    </source>
</evidence>
<sequence length="97" mass="10241">MTDIAITNSIERIARVLCAQEYSEKGERVGSGRGAAMSAAVSSHCDHSWREEMSRAAEVLRTLREPTEAMVKAGEAATGGAAETWSAMVNAALGEAD</sequence>
<dbReference type="Proteomes" id="UP001197214">
    <property type="component" value="Unassembled WGS sequence"/>
</dbReference>
<dbReference type="EMBL" id="JAHWZX010000006">
    <property type="protein sequence ID" value="MBW4330812.1"/>
    <property type="molecule type" value="Genomic_DNA"/>
</dbReference>
<evidence type="ECO:0000313" key="1">
    <source>
        <dbReference type="EMBL" id="MBW4330812.1"/>
    </source>
</evidence>
<proteinExistence type="predicted"/>
<name>A0ABS6XKS9_9SPHN</name>
<keyword evidence="2" id="KW-1185">Reference proteome</keyword>
<gene>
    <name evidence="1" type="ORF">KY084_07965</name>
</gene>